<dbReference type="GO" id="GO:0006281">
    <property type="term" value="P:DNA repair"/>
    <property type="evidence" value="ECO:0007669"/>
    <property type="project" value="UniProtKB-UniRule"/>
</dbReference>
<dbReference type="SUPFAM" id="SSF50249">
    <property type="entry name" value="Nucleic acid-binding proteins"/>
    <property type="match status" value="1"/>
</dbReference>
<dbReference type="InterPro" id="IPR004609">
    <property type="entry name" value="ATP-dep_DNA_helicase_RecG"/>
</dbReference>
<evidence type="ECO:0000256" key="7">
    <source>
        <dbReference type="ARBA" id="ARBA00022840"/>
    </source>
</evidence>
<keyword evidence="3 15" id="KW-0547">Nucleotide-binding</keyword>
<feature type="domain" description="Helicase ATP-binding" evidence="16">
    <location>
        <begin position="273"/>
        <end position="436"/>
    </location>
</feature>
<accession>A0A9D1CGM7</accession>
<dbReference type="SMART" id="SM00487">
    <property type="entry name" value="DEXDc"/>
    <property type="match status" value="1"/>
</dbReference>
<dbReference type="InterPro" id="IPR001650">
    <property type="entry name" value="Helicase_C-like"/>
</dbReference>
<dbReference type="CDD" id="cd04488">
    <property type="entry name" value="RecG_wedge_OBF"/>
    <property type="match status" value="1"/>
</dbReference>
<dbReference type="Proteomes" id="UP000886879">
    <property type="component" value="Unassembled WGS sequence"/>
</dbReference>
<dbReference type="PROSITE" id="PS51192">
    <property type="entry name" value="HELICASE_ATP_BIND_1"/>
    <property type="match status" value="1"/>
</dbReference>
<evidence type="ECO:0000256" key="5">
    <source>
        <dbReference type="ARBA" id="ARBA00022801"/>
    </source>
</evidence>
<keyword evidence="10 15" id="KW-0234">DNA repair</keyword>
<proteinExistence type="inferred from homology"/>
<evidence type="ECO:0000256" key="13">
    <source>
        <dbReference type="ARBA" id="ARBA00034808"/>
    </source>
</evidence>
<keyword evidence="4 15" id="KW-0227">DNA damage</keyword>
<comment type="similarity">
    <text evidence="1 15">Belongs to the helicase family. RecG subfamily.</text>
</comment>
<evidence type="ECO:0000313" key="19">
    <source>
        <dbReference type="Proteomes" id="UP000886879"/>
    </source>
</evidence>
<dbReference type="SMART" id="SM00490">
    <property type="entry name" value="HELICc"/>
    <property type="match status" value="1"/>
</dbReference>
<evidence type="ECO:0000256" key="11">
    <source>
        <dbReference type="ARBA" id="ARBA00023235"/>
    </source>
</evidence>
<dbReference type="Gene3D" id="2.40.50.140">
    <property type="entry name" value="Nucleic acid-binding proteins"/>
    <property type="match status" value="1"/>
</dbReference>
<sequence>MGNKEVNVALSALSGVGPVRSGKLAKLGLERLGDVLWHFPLRYEDRRKLYTVREAPEGMTCCVKAMVAQDPQLSRARSGVELVKVRCVDETGTLHLTFFHQSYLRRAFSPGDQYIFYGRVERQGRGIAMVNPLFEKEGEERYTGRIVPVYPLTAGIHNALMVSLAQLAVDQVAPTVEEVLPTWVRREYGLCQQEFALANIHFPQNFEGLASARKRLIFEELMTLTCGLAMLKGRRQQGEGLVLGQHTPEQFCALLPFTPTGAQTRAMEDIFHDVTSGRSMNRLVQGDVGSGKTAVAAYGAWCAALSGLQCALMAPTELLAEQHCRTLSSILEPVGVKVALLTGSVKGAARKKLLQELERGEIQVLVGTHALFSQPVTYHKLGLVIADEQHRFGVAQRGALAAKGGEIPPHVLVMSATPIPRTLALMIYGDMEVSIIDELPPGRTPVATYVVGEDKRQRMYGFVRAQVGQGRQVYLVCPAVEESQGEEGGEALSPAMDLKAVTTYAKHLQEQVFPDLTVGFVHGKMKAKEKEAIMSAFASGEVQILVSTTVIEVGVDVPNATLMIVENADRFGLSQLHQLRGRVGRGKHESFCVLVTASRSDTARQRLRVLTQTTDGFQIAQEDLRLRGPGDFFGQRQHGLPQLKVADFASDLELLNQARQAAQTLVEGDGELSKPEHQPLRRRVEHMFRDNPEIFH</sequence>
<dbReference type="GO" id="GO:0016787">
    <property type="term" value="F:hydrolase activity"/>
    <property type="evidence" value="ECO:0007669"/>
    <property type="project" value="UniProtKB-KW"/>
</dbReference>
<dbReference type="InterPro" id="IPR045562">
    <property type="entry name" value="RecG_dom3_C"/>
</dbReference>
<keyword evidence="9 15" id="KW-0233">DNA recombination</keyword>
<keyword evidence="7 15" id="KW-0067">ATP-binding</keyword>
<dbReference type="GO" id="GO:0043138">
    <property type="term" value="F:3'-5' DNA helicase activity"/>
    <property type="evidence" value="ECO:0007669"/>
    <property type="project" value="UniProtKB-EC"/>
</dbReference>
<dbReference type="InterPro" id="IPR011545">
    <property type="entry name" value="DEAD/DEAH_box_helicase_dom"/>
</dbReference>
<dbReference type="NCBIfam" id="NF008168">
    <property type="entry name" value="PRK10917.2-2"/>
    <property type="match status" value="1"/>
</dbReference>
<dbReference type="PANTHER" id="PTHR47964:SF1">
    <property type="entry name" value="ATP-DEPENDENT DNA HELICASE HOMOLOG RECG, CHLOROPLASTIC"/>
    <property type="match status" value="1"/>
</dbReference>
<evidence type="ECO:0000256" key="2">
    <source>
        <dbReference type="ARBA" id="ARBA00017846"/>
    </source>
</evidence>
<evidence type="ECO:0000259" key="17">
    <source>
        <dbReference type="PROSITE" id="PS51194"/>
    </source>
</evidence>
<dbReference type="AlphaFoldDB" id="A0A9D1CGM7"/>
<dbReference type="Pfam" id="PF17191">
    <property type="entry name" value="RecG_wedge"/>
    <property type="match status" value="1"/>
</dbReference>
<dbReference type="GO" id="GO:0006310">
    <property type="term" value="P:DNA recombination"/>
    <property type="evidence" value="ECO:0007669"/>
    <property type="project" value="UniProtKB-UniRule"/>
</dbReference>
<evidence type="ECO:0000256" key="8">
    <source>
        <dbReference type="ARBA" id="ARBA00023125"/>
    </source>
</evidence>
<comment type="catalytic activity">
    <reaction evidence="14 15">
        <text>ATP + H2O = ADP + phosphate + H(+)</text>
        <dbReference type="Rhea" id="RHEA:13065"/>
        <dbReference type="ChEBI" id="CHEBI:15377"/>
        <dbReference type="ChEBI" id="CHEBI:15378"/>
        <dbReference type="ChEBI" id="CHEBI:30616"/>
        <dbReference type="ChEBI" id="CHEBI:43474"/>
        <dbReference type="ChEBI" id="CHEBI:456216"/>
        <dbReference type="EC" id="5.6.2.4"/>
    </reaction>
</comment>
<evidence type="ECO:0000256" key="3">
    <source>
        <dbReference type="ARBA" id="ARBA00022741"/>
    </source>
</evidence>
<dbReference type="InterPro" id="IPR014001">
    <property type="entry name" value="Helicase_ATP-bd"/>
</dbReference>
<dbReference type="EC" id="5.6.2.4" evidence="13 15"/>
<dbReference type="GO" id="GO:0003677">
    <property type="term" value="F:DNA binding"/>
    <property type="evidence" value="ECO:0007669"/>
    <property type="project" value="UniProtKB-KW"/>
</dbReference>
<evidence type="ECO:0000256" key="14">
    <source>
        <dbReference type="ARBA" id="ARBA00048988"/>
    </source>
</evidence>
<dbReference type="Pfam" id="PF00271">
    <property type="entry name" value="Helicase_C"/>
    <property type="match status" value="1"/>
</dbReference>
<organism evidence="18 19">
    <name type="scientific">Candidatus Enterenecus faecium</name>
    <dbReference type="NCBI Taxonomy" id="2840780"/>
    <lineage>
        <taxon>Bacteria</taxon>
        <taxon>Bacillati</taxon>
        <taxon>Bacillota</taxon>
        <taxon>Clostridia</taxon>
        <taxon>Eubacteriales</taxon>
        <taxon>Candidatus Enterenecus</taxon>
    </lineage>
</organism>
<evidence type="ECO:0000313" key="18">
    <source>
        <dbReference type="EMBL" id="HIQ60438.1"/>
    </source>
</evidence>
<dbReference type="PROSITE" id="PS51194">
    <property type="entry name" value="HELICASE_CTER"/>
    <property type="match status" value="1"/>
</dbReference>
<dbReference type="NCBIfam" id="TIGR00643">
    <property type="entry name" value="recG"/>
    <property type="match status" value="1"/>
</dbReference>
<comment type="caution">
    <text evidence="18">The sequence shown here is derived from an EMBL/GenBank/DDBJ whole genome shotgun (WGS) entry which is preliminary data.</text>
</comment>
<dbReference type="NCBIfam" id="NF008165">
    <property type="entry name" value="PRK10917.1-3"/>
    <property type="match status" value="1"/>
</dbReference>
<name>A0A9D1CGM7_9FIRM</name>
<keyword evidence="5 15" id="KW-0378">Hydrolase</keyword>
<dbReference type="InterPro" id="IPR047112">
    <property type="entry name" value="RecG/Mfd"/>
</dbReference>
<keyword evidence="11" id="KW-0413">Isomerase</keyword>
<evidence type="ECO:0000256" key="9">
    <source>
        <dbReference type="ARBA" id="ARBA00023172"/>
    </source>
</evidence>
<evidence type="ECO:0000256" key="15">
    <source>
        <dbReference type="RuleBase" id="RU363016"/>
    </source>
</evidence>
<dbReference type="Gene3D" id="3.40.50.300">
    <property type="entry name" value="P-loop containing nucleotide triphosphate hydrolases"/>
    <property type="match status" value="2"/>
</dbReference>
<dbReference type="EMBL" id="DVFO01000023">
    <property type="protein sequence ID" value="HIQ60438.1"/>
    <property type="molecule type" value="Genomic_DNA"/>
</dbReference>
<gene>
    <name evidence="18" type="primary">recG</name>
    <name evidence="18" type="ORF">IAD31_02430</name>
</gene>
<comment type="catalytic activity">
    <reaction evidence="12 15">
        <text>Couples ATP hydrolysis with the unwinding of duplex DNA by translocating in the 3'-5' direction.</text>
        <dbReference type="EC" id="5.6.2.4"/>
    </reaction>
</comment>
<evidence type="ECO:0000256" key="6">
    <source>
        <dbReference type="ARBA" id="ARBA00022806"/>
    </source>
</evidence>
<dbReference type="Pfam" id="PF19833">
    <property type="entry name" value="RecG_dom3_C"/>
    <property type="match status" value="1"/>
</dbReference>
<reference evidence="18" key="2">
    <citation type="journal article" date="2021" name="PeerJ">
        <title>Extensive microbial diversity within the chicken gut microbiome revealed by metagenomics and culture.</title>
        <authorList>
            <person name="Gilroy R."/>
            <person name="Ravi A."/>
            <person name="Getino M."/>
            <person name="Pursley I."/>
            <person name="Horton D.L."/>
            <person name="Alikhan N.F."/>
            <person name="Baker D."/>
            <person name="Gharbi K."/>
            <person name="Hall N."/>
            <person name="Watson M."/>
            <person name="Adriaenssens E.M."/>
            <person name="Foster-Nyarko E."/>
            <person name="Jarju S."/>
            <person name="Secka A."/>
            <person name="Antonio M."/>
            <person name="Oren A."/>
            <person name="Chaudhuri R.R."/>
            <person name="La Ragione R."/>
            <person name="Hildebrand F."/>
            <person name="Pallen M.J."/>
        </authorList>
    </citation>
    <scope>NUCLEOTIDE SEQUENCE</scope>
    <source>
        <strain evidence="18">ChiGjej2B2-12916</strain>
    </source>
</reference>
<reference evidence="18" key="1">
    <citation type="submission" date="2020-10" db="EMBL/GenBank/DDBJ databases">
        <authorList>
            <person name="Gilroy R."/>
        </authorList>
    </citation>
    <scope>NUCLEOTIDE SEQUENCE</scope>
    <source>
        <strain evidence="18">ChiGjej2B2-12916</strain>
    </source>
</reference>
<dbReference type="InterPro" id="IPR012340">
    <property type="entry name" value="NA-bd_OB-fold"/>
</dbReference>
<dbReference type="Pfam" id="PF00270">
    <property type="entry name" value="DEAD"/>
    <property type="match status" value="1"/>
</dbReference>
<evidence type="ECO:0000256" key="4">
    <source>
        <dbReference type="ARBA" id="ARBA00022763"/>
    </source>
</evidence>
<dbReference type="GO" id="GO:0005524">
    <property type="term" value="F:ATP binding"/>
    <property type="evidence" value="ECO:0007669"/>
    <property type="project" value="UniProtKB-KW"/>
</dbReference>
<dbReference type="InterPro" id="IPR027417">
    <property type="entry name" value="P-loop_NTPase"/>
</dbReference>
<dbReference type="SUPFAM" id="SSF52540">
    <property type="entry name" value="P-loop containing nucleoside triphosphate hydrolases"/>
    <property type="match status" value="2"/>
</dbReference>
<dbReference type="PANTHER" id="PTHR47964">
    <property type="entry name" value="ATP-DEPENDENT DNA HELICASE HOMOLOG RECG, CHLOROPLASTIC"/>
    <property type="match status" value="1"/>
</dbReference>
<dbReference type="InterPro" id="IPR033454">
    <property type="entry name" value="RecG_wedge"/>
</dbReference>
<keyword evidence="6 15" id="KW-0347">Helicase</keyword>
<evidence type="ECO:0000256" key="10">
    <source>
        <dbReference type="ARBA" id="ARBA00023204"/>
    </source>
</evidence>
<evidence type="ECO:0000256" key="1">
    <source>
        <dbReference type="ARBA" id="ARBA00007504"/>
    </source>
</evidence>
<keyword evidence="8" id="KW-0238">DNA-binding</keyword>
<feature type="domain" description="Helicase C-terminal" evidence="17">
    <location>
        <begin position="472"/>
        <end position="625"/>
    </location>
</feature>
<evidence type="ECO:0000259" key="16">
    <source>
        <dbReference type="PROSITE" id="PS51192"/>
    </source>
</evidence>
<dbReference type="CDD" id="cd17992">
    <property type="entry name" value="DEXHc_RecG"/>
    <property type="match status" value="1"/>
</dbReference>
<comment type="function">
    <text evidence="15">Plays a critical role in recombination and DNA repair. Helps process Holliday junction intermediates to mature products by catalyzing branch migration. Has replication fork regression activity, unwinds stalled or blocked replication forks to make a HJ that can be resolved. Has a DNA unwinding activity characteristic of a DNA helicase with 3'-5' polarity.</text>
</comment>
<evidence type="ECO:0000256" key="12">
    <source>
        <dbReference type="ARBA" id="ARBA00034617"/>
    </source>
</evidence>
<protein>
    <recommendedName>
        <fullName evidence="2 15">ATP-dependent DNA helicase RecG</fullName>
        <ecNumber evidence="13 15">5.6.2.4</ecNumber>
    </recommendedName>
</protein>